<gene>
    <name evidence="1" type="ORF">DSTB1V02_LOCUS1020</name>
</gene>
<keyword evidence="2" id="KW-1185">Reference proteome</keyword>
<sequence length="395" mass="43963">MPRYESLSALIERANDWLARNPDCEAATCEGVECATTTGHVETETMTVFGGRTPAAYIRCLRLWLRRRNDPREPPQQLGHANFVPDVVDGTSLRSPKFQPISSMVEKTNGMLRKNPLPGKIITIETQEMKLGTYTGELDPDQSFRVEGAVEKKHFVFVIRIFYEAGIGKGEEIGLVDFGPLCEGSGDVSRLPKGEKFSSLVGRMSAWYQGQSSVRITNVQSLEYELESGEVDTRRTFYAGRGDVTTQCVRMLRVAYVGAAEAPLVPRAVACRTFVPVQLDRGGCYRSLEYEGMSKTRERIAAWMRVTGAKLISAETSVMRMHSGGEREKMGPEATHASDSGREAVRFTPRVSRQGVVEHWIYVIRLYLDGDYQEPDPGLLPPVPPIRDDSCCGIL</sequence>
<dbReference type="EMBL" id="CAJPEV010000085">
    <property type="protein sequence ID" value="CAG0880324.1"/>
    <property type="molecule type" value="Genomic_DNA"/>
</dbReference>
<dbReference type="OrthoDB" id="9992480at2759"/>
<reference evidence="1" key="1">
    <citation type="submission" date="2020-11" db="EMBL/GenBank/DDBJ databases">
        <authorList>
            <person name="Tran Van P."/>
        </authorList>
    </citation>
    <scope>NUCLEOTIDE SEQUENCE</scope>
</reference>
<protein>
    <submittedName>
        <fullName evidence="1">Uncharacterized protein</fullName>
    </submittedName>
</protein>
<organism evidence="1">
    <name type="scientific">Darwinula stevensoni</name>
    <dbReference type="NCBI Taxonomy" id="69355"/>
    <lineage>
        <taxon>Eukaryota</taxon>
        <taxon>Metazoa</taxon>
        <taxon>Ecdysozoa</taxon>
        <taxon>Arthropoda</taxon>
        <taxon>Crustacea</taxon>
        <taxon>Oligostraca</taxon>
        <taxon>Ostracoda</taxon>
        <taxon>Podocopa</taxon>
        <taxon>Podocopida</taxon>
        <taxon>Darwinulocopina</taxon>
        <taxon>Darwinuloidea</taxon>
        <taxon>Darwinulidae</taxon>
        <taxon>Darwinula</taxon>
    </lineage>
</organism>
<name>A0A7R8WZR7_9CRUS</name>
<dbReference type="AlphaFoldDB" id="A0A7R8WZR7"/>
<evidence type="ECO:0000313" key="2">
    <source>
        <dbReference type="Proteomes" id="UP000677054"/>
    </source>
</evidence>
<proteinExistence type="predicted"/>
<dbReference type="Proteomes" id="UP000677054">
    <property type="component" value="Unassembled WGS sequence"/>
</dbReference>
<dbReference type="EMBL" id="LR899602">
    <property type="protein sequence ID" value="CAD7241018.1"/>
    <property type="molecule type" value="Genomic_DNA"/>
</dbReference>
<accession>A0A7R8WZR7</accession>
<evidence type="ECO:0000313" key="1">
    <source>
        <dbReference type="EMBL" id="CAD7241018.1"/>
    </source>
</evidence>